<dbReference type="Gene3D" id="3.40.50.300">
    <property type="entry name" value="P-loop containing nucleotide triphosphate hydrolases"/>
    <property type="match status" value="1"/>
</dbReference>
<dbReference type="InterPro" id="IPR024874">
    <property type="entry name" value="Transcription_factor_Maf_fam"/>
</dbReference>
<feature type="compositionally biased region" description="Low complexity" evidence="4">
    <location>
        <begin position="11"/>
        <end position="21"/>
    </location>
</feature>
<dbReference type="SUPFAM" id="SSF47454">
    <property type="entry name" value="A DNA-binding domain in eukaryotic transcription factors"/>
    <property type="match status" value="1"/>
</dbReference>
<keyword evidence="3" id="KW-0804">Transcription</keyword>
<name>A0A7F5RM49_AGRPL</name>
<evidence type="ECO:0000313" key="6">
    <source>
        <dbReference type="Proteomes" id="UP000192223"/>
    </source>
</evidence>
<sequence length="325" mass="37556">MKMPGKLRNDSSNSVPSKSGSPEIISDEELVLIPVKDLNKLLKLKRYSKAEINSMKQKRRTLKNRGYAASCRIKKIEQKDELEVKKTAEWSEMEEMQDETRNFKKECDTISLQYEALKKFAIHHKISIPPELDVLEVIYVNTKYGFNPERLREIAIKSGHIYNNLKSASAKLKEFDSYFKIEDIMKKIHYIQVVTDVEFIAAINILENWLQMNKNVRIKLIIVDSITAPIRFAAIEKRAEILNNVLYNLKLLAQRYNLAVVITNEMTTKISSVNEISTVPSFGSSYYHKVNTRIQLCKLSRDVFKAMLIKSASKPFREVSFQLAL</sequence>
<keyword evidence="1" id="KW-0805">Transcription regulation</keyword>
<dbReference type="RefSeq" id="XP_025837104.1">
    <property type="nucleotide sequence ID" value="XM_025981319.1"/>
</dbReference>
<dbReference type="InterPro" id="IPR027417">
    <property type="entry name" value="P-loop_NTPase"/>
</dbReference>
<dbReference type="GO" id="GO:0000981">
    <property type="term" value="F:DNA-binding transcription factor activity, RNA polymerase II-specific"/>
    <property type="evidence" value="ECO:0007669"/>
    <property type="project" value="TreeGrafter"/>
</dbReference>
<dbReference type="PANTHER" id="PTHR10129">
    <property type="entry name" value="TRANSCRIPTION FACTOR MAF"/>
    <property type="match status" value="1"/>
</dbReference>
<dbReference type="InterPro" id="IPR008917">
    <property type="entry name" value="TF_DNA-bd_sf"/>
</dbReference>
<dbReference type="GeneID" id="108735019"/>
<dbReference type="Proteomes" id="UP000192223">
    <property type="component" value="Unplaced"/>
</dbReference>
<feature type="region of interest" description="Disordered" evidence="4">
    <location>
        <begin position="1"/>
        <end position="21"/>
    </location>
</feature>
<evidence type="ECO:0000256" key="3">
    <source>
        <dbReference type="ARBA" id="ARBA00023163"/>
    </source>
</evidence>
<evidence type="ECO:0000256" key="1">
    <source>
        <dbReference type="ARBA" id="ARBA00023015"/>
    </source>
</evidence>
<evidence type="ECO:0000256" key="2">
    <source>
        <dbReference type="ARBA" id="ARBA00023125"/>
    </source>
</evidence>
<dbReference type="GO" id="GO:0005634">
    <property type="term" value="C:nucleus"/>
    <property type="evidence" value="ECO:0007669"/>
    <property type="project" value="TreeGrafter"/>
</dbReference>
<evidence type="ECO:0000313" key="7">
    <source>
        <dbReference type="RefSeq" id="XP_025837103.1"/>
    </source>
</evidence>
<dbReference type="InterPro" id="IPR013632">
    <property type="entry name" value="Rad51_C"/>
</dbReference>
<feature type="domain" description="BZIP" evidence="5">
    <location>
        <begin position="49"/>
        <end position="116"/>
    </location>
</feature>
<reference evidence="7 8" key="1">
    <citation type="submission" date="2025-04" db="UniProtKB">
        <authorList>
            <consortium name="RefSeq"/>
        </authorList>
    </citation>
    <scope>IDENTIFICATION</scope>
    <source>
        <tissue evidence="7 8">Entire body</tissue>
    </source>
</reference>
<dbReference type="RefSeq" id="XP_025837105.1">
    <property type="nucleotide sequence ID" value="XM_025981320.1"/>
</dbReference>
<evidence type="ECO:0000256" key="4">
    <source>
        <dbReference type="SAM" id="MobiDB-lite"/>
    </source>
</evidence>
<accession>A0A7F5RM49</accession>
<dbReference type="InterPro" id="IPR004826">
    <property type="entry name" value="bZIP_Maf"/>
</dbReference>
<evidence type="ECO:0000313" key="9">
    <source>
        <dbReference type="RefSeq" id="XP_025837105.1"/>
    </source>
</evidence>
<keyword evidence="6" id="KW-1185">Reference proteome</keyword>
<dbReference type="SUPFAM" id="SSF52540">
    <property type="entry name" value="P-loop containing nucleoside triphosphate hydrolases"/>
    <property type="match status" value="1"/>
</dbReference>
<dbReference type="CDD" id="cd14717">
    <property type="entry name" value="bZIP_Maf_small"/>
    <property type="match status" value="1"/>
</dbReference>
<organism evidence="6 7">
    <name type="scientific">Agrilus planipennis</name>
    <name type="common">Emerald ash borer</name>
    <name type="synonym">Agrilus marcopoli</name>
    <dbReference type="NCBI Taxonomy" id="224129"/>
    <lineage>
        <taxon>Eukaryota</taxon>
        <taxon>Metazoa</taxon>
        <taxon>Ecdysozoa</taxon>
        <taxon>Arthropoda</taxon>
        <taxon>Hexapoda</taxon>
        <taxon>Insecta</taxon>
        <taxon>Pterygota</taxon>
        <taxon>Neoptera</taxon>
        <taxon>Endopterygota</taxon>
        <taxon>Coleoptera</taxon>
        <taxon>Polyphaga</taxon>
        <taxon>Elateriformia</taxon>
        <taxon>Buprestoidea</taxon>
        <taxon>Buprestidae</taxon>
        <taxon>Agrilinae</taxon>
        <taxon>Agrilus</taxon>
    </lineage>
</organism>
<dbReference type="RefSeq" id="XP_025837106.1">
    <property type="nucleotide sequence ID" value="XM_025981321.1"/>
</dbReference>
<dbReference type="AlphaFoldDB" id="A0A7F5RM49"/>
<evidence type="ECO:0000313" key="10">
    <source>
        <dbReference type="RefSeq" id="XP_025837106.1"/>
    </source>
</evidence>
<gene>
    <name evidence="7 8 9 10" type="primary">LOC108735019</name>
</gene>
<dbReference type="PANTHER" id="PTHR10129:SF48">
    <property type="entry name" value="MAF-S, ISOFORM B"/>
    <property type="match status" value="1"/>
</dbReference>
<keyword evidence="2" id="KW-0238">DNA-binding</keyword>
<dbReference type="SMART" id="SM00338">
    <property type="entry name" value="BRLZ"/>
    <property type="match status" value="1"/>
</dbReference>
<dbReference type="Pfam" id="PF03131">
    <property type="entry name" value="bZIP_Maf"/>
    <property type="match status" value="1"/>
</dbReference>
<protein>
    <submittedName>
        <fullName evidence="7 8">DNA repair protein RAD51 homolog 3 isoform X1</fullName>
    </submittedName>
</protein>
<dbReference type="RefSeq" id="XP_025837103.1">
    <property type="nucleotide sequence ID" value="XM_025981318.1"/>
</dbReference>
<dbReference type="OrthoDB" id="5974330at2759"/>
<evidence type="ECO:0000259" key="5">
    <source>
        <dbReference type="SMART" id="SM00338"/>
    </source>
</evidence>
<dbReference type="GO" id="GO:0000978">
    <property type="term" value="F:RNA polymerase II cis-regulatory region sequence-specific DNA binding"/>
    <property type="evidence" value="ECO:0007669"/>
    <property type="project" value="TreeGrafter"/>
</dbReference>
<dbReference type="Pfam" id="PF08423">
    <property type="entry name" value="Rad51"/>
    <property type="match status" value="1"/>
</dbReference>
<dbReference type="Gene3D" id="1.20.5.170">
    <property type="match status" value="1"/>
</dbReference>
<proteinExistence type="predicted"/>
<evidence type="ECO:0000313" key="8">
    <source>
        <dbReference type="RefSeq" id="XP_025837104.1"/>
    </source>
</evidence>
<dbReference type="InterPro" id="IPR004827">
    <property type="entry name" value="bZIP"/>
</dbReference>
<dbReference type="KEGG" id="apln:108735019"/>